<name>Q22M88_TETTS</name>
<feature type="transmembrane region" description="Helical" evidence="2">
    <location>
        <begin position="367"/>
        <end position="390"/>
    </location>
</feature>
<feature type="transmembrane region" description="Helical" evidence="2">
    <location>
        <begin position="424"/>
        <end position="443"/>
    </location>
</feature>
<dbReference type="RefSeq" id="XP_977132.3">
    <property type="nucleotide sequence ID" value="XM_972039.3"/>
</dbReference>
<dbReference type="OrthoDB" id="297496at2759"/>
<protein>
    <submittedName>
        <fullName evidence="4">Cation channel family protein</fullName>
    </submittedName>
</protein>
<evidence type="ECO:0000256" key="2">
    <source>
        <dbReference type="SAM" id="Phobius"/>
    </source>
</evidence>
<keyword evidence="2" id="KW-0812">Transmembrane</keyword>
<feature type="region of interest" description="Disordered" evidence="1">
    <location>
        <begin position="898"/>
        <end position="919"/>
    </location>
</feature>
<dbReference type="KEGG" id="tet:TTHERM_00037310"/>
<dbReference type="InterPro" id="IPR013099">
    <property type="entry name" value="K_chnl_dom"/>
</dbReference>
<reference evidence="5" key="1">
    <citation type="journal article" date="2006" name="PLoS Biol.">
        <title>Macronuclear genome sequence of the ciliate Tetrahymena thermophila, a model eukaryote.</title>
        <authorList>
            <person name="Eisen J.A."/>
            <person name="Coyne R.S."/>
            <person name="Wu M."/>
            <person name="Wu D."/>
            <person name="Thiagarajan M."/>
            <person name="Wortman J.R."/>
            <person name="Badger J.H."/>
            <person name="Ren Q."/>
            <person name="Amedeo P."/>
            <person name="Jones K.M."/>
            <person name="Tallon L.J."/>
            <person name="Delcher A.L."/>
            <person name="Salzberg S.L."/>
            <person name="Silva J.C."/>
            <person name="Haas B.J."/>
            <person name="Majoros W.H."/>
            <person name="Farzad M."/>
            <person name="Carlton J.M."/>
            <person name="Smith R.K. Jr."/>
            <person name="Garg J."/>
            <person name="Pearlman R.E."/>
            <person name="Karrer K.M."/>
            <person name="Sun L."/>
            <person name="Manning G."/>
            <person name="Elde N.C."/>
            <person name="Turkewitz A.P."/>
            <person name="Asai D.J."/>
            <person name="Wilkes D.E."/>
            <person name="Wang Y."/>
            <person name="Cai H."/>
            <person name="Collins K."/>
            <person name="Stewart B.A."/>
            <person name="Lee S.R."/>
            <person name="Wilamowska K."/>
            <person name="Weinberg Z."/>
            <person name="Ruzzo W.L."/>
            <person name="Wloga D."/>
            <person name="Gaertig J."/>
            <person name="Frankel J."/>
            <person name="Tsao C.-C."/>
            <person name="Gorovsky M.A."/>
            <person name="Keeling P.J."/>
            <person name="Waller R.F."/>
            <person name="Patron N.J."/>
            <person name="Cherry J.M."/>
            <person name="Stover N.A."/>
            <person name="Krieger C.J."/>
            <person name="del Toro C."/>
            <person name="Ryder H.F."/>
            <person name="Williamson S.C."/>
            <person name="Barbeau R.A."/>
            <person name="Hamilton E.P."/>
            <person name="Orias E."/>
        </authorList>
    </citation>
    <scope>NUCLEOTIDE SEQUENCE [LARGE SCALE GENOMIC DNA]</scope>
    <source>
        <strain evidence="5">SB210</strain>
    </source>
</reference>
<proteinExistence type="predicted"/>
<dbReference type="Proteomes" id="UP000009168">
    <property type="component" value="Unassembled WGS sequence"/>
</dbReference>
<dbReference type="InterPro" id="IPR018490">
    <property type="entry name" value="cNMP-bd_dom_sf"/>
</dbReference>
<dbReference type="InParanoid" id="Q22M88"/>
<organism evidence="4 5">
    <name type="scientific">Tetrahymena thermophila (strain SB210)</name>
    <dbReference type="NCBI Taxonomy" id="312017"/>
    <lineage>
        <taxon>Eukaryota</taxon>
        <taxon>Sar</taxon>
        <taxon>Alveolata</taxon>
        <taxon>Ciliophora</taxon>
        <taxon>Intramacronucleata</taxon>
        <taxon>Oligohymenophorea</taxon>
        <taxon>Hymenostomatida</taxon>
        <taxon>Tetrahymenina</taxon>
        <taxon>Tetrahymenidae</taxon>
        <taxon>Tetrahymena</taxon>
    </lineage>
</organism>
<dbReference type="InterPro" id="IPR014710">
    <property type="entry name" value="RmlC-like_jellyroll"/>
</dbReference>
<keyword evidence="2" id="KW-0472">Membrane</keyword>
<dbReference type="Gene3D" id="2.60.120.10">
    <property type="entry name" value="Jelly Rolls"/>
    <property type="match status" value="1"/>
</dbReference>
<dbReference type="PANTHER" id="PTHR45689">
    <property type="entry name" value="I[[H]] CHANNEL, ISOFORM E"/>
    <property type="match status" value="1"/>
</dbReference>
<dbReference type="PANTHER" id="PTHR45689:SF5">
    <property type="entry name" value="I[[H]] CHANNEL, ISOFORM E"/>
    <property type="match status" value="1"/>
</dbReference>
<evidence type="ECO:0000256" key="1">
    <source>
        <dbReference type="SAM" id="MobiDB-lite"/>
    </source>
</evidence>
<dbReference type="GeneID" id="7844755"/>
<dbReference type="GO" id="GO:0098855">
    <property type="term" value="C:HCN channel complex"/>
    <property type="evidence" value="ECO:0007669"/>
    <property type="project" value="TreeGrafter"/>
</dbReference>
<dbReference type="Pfam" id="PF07885">
    <property type="entry name" value="Ion_trans_2"/>
    <property type="match status" value="1"/>
</dbReference>
<dbReference type="HOGENOM" id="CLU_266234_0_0_1"/>
<keyword evidence="5" id="KW-1185">Reference proteome</keyword>
<dbReference type="GO" id="GO:0035725">
    <property type="term" value="P:sodium ion transmembrane transport"/>
    <property type="evidence" value="ECO:0007669"/>
    <property type="project" value="TreeGrafter"/>
</dbReference>
<dbReference type="CDD" id="cd00038">
    <property type="entry name" value="CAP_ED"/>
    <property type="match status" value="1"/>
</dbReference>
<dbReference type="GO" id="GO:0003254">
    <property type="term" value="P:regulation of membrane depolarization"/>
    <property type="evidence" value="ECO:0007669"/>
    <property type="project" value="TreeGrafter"/>
</dbReference>
<keyword evidence="2" id="KW-1133">Transmembrane helix</keyword>
<dbReference type="PROSITE" id="PS50042">
    <property type="entry name" value="CNMP_BINDING_3"/>
    <property type="match status" value="1"/>
</dbReference>
<feature type="domain" description="Cyclic nucleotide-binding" evidence="3">
    <location>
        <begin position="528"/>
        <end position="634"/>
    </location>
</feature>
<evidence type="ECO:0000259" key="3">
    <source>
        <dbReference type="PROSITE" id="PS50042"/>
    </source>
</evidence>
<dbReference type="EMBL" id="GG662720">
    <property type="protein sequence ID" value="EAR86278.3"/>
    <property type="molecule type" value="Genomic_DNA"/>
</dbReference>
<gene>
    <name evidence="4" type="ORF">TTHERM_00037310</name>
</gene>
<dbReference type="GO" id="GO:0005249">
    <property type="term" value="F:voltage-gated potassium channel activity"/>
    <property type="evidence" value="ECO:0007669"/>
    <property type="project" value="TreeGrafter"/>
</dbReference>
<evidence type="ECO:0000313" key="5">
    <source>
        <dbReference type="Proteomes" id="UP000009168"/>
    </source>
</evidence>
<dbReference type="SUPFAM" id="SSF51206">
    <property type="entry name" value="cAMP-binding domain-like"/>
    <property type="match status" value="1"/>
</dbReference>
<dbReference type="SUPFAM" id="SSF81324">
    <property type="entry name" value="Voltage-gated potassium channels"/>
    <property type="match status" value="1"/>
</dbReference>
<dbReference type="Gene3D" id="1.10.287.70">
    <property type="match status" value="1"/>
</dbReference>
<dbReference type="InterPro" id="IPR051413">
    <property type="entry name" value="K/Na_HCN_channel"/>
</dbReference>
<dbReference type="InterPro" id="IPR000595">
    <property type="entry name" value="cNMP-bd_dom"/>
</dbReference>
<evidence type="ECO:0000313" key="4">
    <source>
        <dbReference type="EMBL" id="EAR86278.3"/>
    </source>
</evidence>
<dbReference type="AlphaFoldDB" id="Q22M88"/>
<feature type="transmembrane region" description="Helical" evidence="2">
    <location>
        <begin position="450"/>
        <end position="471"/>
    </location>
</feature>
<accession>Q22M88</accession>
<dbReference type="eggNOG" id="KOG0500">
    <property type="taxonomic scope" value="Eukaryota"/>
</dbReference>
<sequence length="1097" mass="128453">MGPKHLYFNSIQMAKEGESYFSMKNIPESMENTQYPTQNEDLIKIEKGLNANQCQLIYEDVQKLTKADNSFQFTEDALHQLNNQCLSNTIELNEDKLYPSCLEDEKIQINEETNKKFVTKSSVSTSQICCSRKKYSSDFNSSSVIKKYLQLNKQDQKSKISTFNIPNMSPVCQRIVQYQEMLQFEKVVISNNFEISKNDSRLQQLKTIQDERRKKIFFKKSWLQILYYIGKMKRIMCQTILFFRPHMLSQWQLKIINDVASDFTIQQSSIQNSTRNQNYKRIIKRYNTHFMKQANTITYEESQEKDFHLSIITKYLFGAFILDAVSILSLLNFFLPYEYVILLFFVKIFNFSKIINKIQEKLVLSSAYTSGIVSFVILFLKALYFCHIFSCGFLKLGLYQIQNDKGWLIHYEIDSVNRWTQYLYSYYFSVITMTTIGYGDITAQTEIEKFFMIFFTIISCGIFGYTINSIVDIALQNKARKYLEFVNSEKFSDNYVSTDSSLSSLSSYLQNEIKLNTCKKVLDKFQILTQLFSEQFRQSLSSKMKELELAPEQFIFKQGQCIEPAIYFINCGVIQIVNEKCNTSNKQEIQSLKHGEIFGIEDFFGEVNEKKFSFKSKDSSSMFYLTQSDFQQELKKYPDQVEAYCYLRDSIQFNFDYSKISKPCFSCKRYTHALNKCPYLFYGTNESRIIQNYNREIGQIVKAFERKSFNKVNSLSIERYVKQKADEFLLSNQRHQMIQSRIQFSELELDQQDDETFLANCSQMGYKDFQLNNNQHLIEEQIEQSQPSSVFNKFPSQQFIHMISTKDQQKNANIKTFDSSKFEVDNVLTQMSSSKINNKEPYENAQLYYFNSQNLIKTLDIDAEMMVKNQIKSNSNIQNDFTTVYEKSQILIQSQFSKQKSQQQSEMQNSQNSSNAYYSNQQNINGNSGVLLKLPLGKSNATQKKEKSNSIEQVISFGNIPYSKTQTFKSQSIQDQGGLGLFYQATQQNFTELKEMMYSIMNYFQHQELIGSVKKQKKIFEDKQKANWSISPQLIGDLDLDSLHNYKTYFPNYNIDKVIKKMKLKLAIAHMKINQNSLVQSAQIKNSQKQFTKQQLK</sequence>